<dbReference type="EMBL" id="JACZDF010000010">
    <property type="protein sequence ID" value="MBD9700457.1"/>
    <property type="molecule type" value="Genomic_DNA"/>
</dbReference>
<accession>A0ABR9DTJ7</accession>
<comment type="caution">
    <text evidence="2">The sequence shown here is derived from an EMBL/GenBank/DDBJ whole genome shotgun (WGS) entry which is preliminary data.</text>
</comment>
<keyword evidence="1" id="KW-1133">Transmembrane helix</keyword>
<evidence type="ECO:0000256" key="1">
    <source>
        <dbReference type="SAM" id="Phobius"/>
    </source>
</evidence>
<reference evidence="2 3" key="1">
    <citation type="submission" date="2020-09" db="EMBL/GenBank/DDBJ databases">
        <title>Flavimobilis rhizosphaerae sp. nov., isolated from rhizosphere soil of Spartina alterniflora.</title>
        <authorList>
            <person name="Hanqin C."/>
        </authorList>
    </citation>
    <scope>NUCLEOTIDE SEQUENCE [LARGE SCALE GENOMIC DNA]</scope>
    <source>
        <strain evidence="2 3">GY 10621</strain>
    </source>
</reference>
<gene>
    <name evidence="2" type="ORF">IGS67_13350</name>
</gene>
<keyword evidence="1" id="KW-0472">Membrane</keyword>
<dbReference type="Proteomes" id="UP000642107">
    <property type="component" value="Unassembled WGS sequence"/>
</dbReference>
<keyword evidence="3" id="KW-1185">Reference proteome</keyword>
<proteinExistence type="predicted"/>
<organism evidence="2 3">
    <name type="scientific">Flavimobilis rhizosphaerae</name>
    <dbReference type="NCBI Taxonomy" id="2775421"/>
    <lineage>
        <taxon>Bacteria</taxon>
        <taxon>Bacillati</taxon>
        <taxon>Actinomycetota</taxon>
        <taxon>Actinomycetes</taxon>
        <taxon>Micrococcales</taxon>
        <taxon>Jonesiaceae</taxon>
        <taxon>Flavimobilis</taxon>
    </lineage>
</organism>
<evidence type="ECO:0000313" key="3">
    <source>
        <dbReference type="Proteomes" id="UP000642107"/>
    </source>
</evidence>
<name>A0ABR9DTJ7_9MICO</name>
<protein>
    <submittedName>
        <fullName evidence="2">Uncharacterized protein</fullName>
    </submittedName>
</protein>
<evidence type="ECO:0000313" key="2">
    <source>
        <dbReference type="EMBL" id="MBD9700457.1"/>
    </source>
</evidence>
<sequence length="229" mass="23446">MEPLKIATLAAATVIAIVAAALAPRAFRRARALGVVSIVASIALLGGAGYAVAAGLGVGEKHTTVFVTALDEAADDFTVDVAHRRVYAGGDTYTFQPDAAATELLAILKTAYPSGSIVDGGSRFTVIHAGTRFDVDATDDRTWAVTRETARLRDGSTTSLLAFPHDAVTGDTLQVGVATPLLLPAEAVRTELLALGATAEDAGTLATVDDAGRRITLTLDGTSITANLG</sequence>
<feature type="transmembrane region" description="Helical" evidence="1">
    <location>
        <begin position="6"/>
        <end position="23"/>
    </location>
</feature>
<dbReference type="RefSeq" id="WP_192282145.1">
    <property type="nucleotide sequence ID" value="NZ_JACZDF010000010.1"/>
</dbReference>
<keyword evidence="1" id="KW-0812">Transmembrane</keyword>
<feature type="transmembrane region" description="Helical" evidence="1">
    <location>
        <begin position="35"/>
        <end position="58"/>
    </location>
</feature>